<proteinExistence type="predicted"/>
<name>F0R4M5_PHOSB</name>
<evidence type="ECO:0000313" key="1">
    <source>
        <dbReference type="EMBL" id="ADY34715.1"/>
    </source>
</evidence>
<accession>F0R4M5</accession>
<protein>
    <submittedName>
        <fullName evidence="1">Uncharacterized protein</fullName>
    </submittedName>
</protein>
<keyword evidence="2" id="KW-1185">Reference proteome</keyword>
<dbReference type="RefSeq" id="WP_013616177.1">
    <property type="nucleotide sequence ID" value="NC_015164.1"/>
</dbReference>
<dbReference type="HOGENOM" id="CLU_3004654_0_0_10"/>
<dbReference type="Proteomes" id="UP000007486">
    <property type="component" value="Chromosome"/>
</dbReference>
<dbReference type="AlphaFoldDB" id="F0R4M5"/>
<reference evidence="1 2" key="1">
    <citation type="journal article" date="2011" name="Stand. Genomic Sci.">
        <title>Complete genome sequence of Bacteroides salanitronis type strain (BL78).</title>
        <authorList>
            <person name="Gronow S."/>
            <person name="Held B."/>
            <person name="Lucas S."/>
            <person name="Lapidus A."/>
            <person name="Del Rio T.G."/>
            <person name="Nolan M."/>
            <person name="Tice H."/>
            <person name="Deshpande S."/>
            <person name="Cheng J.F."/>
            <person name="Pitluck S."/>
            <person name="Liolios K."/>
            <person name="Pagani I."/>
            <person name="Ivanova N."/>
            <person name="Mavromatis K."/>
            <person name="Pati A."/>
            <person name="Tapia R."/>
            <person name="Han C."/>
            <person name="Goodwin L."/>
            <person name="Chen A."/>
            <person name="Palaniappan K."/>
            <person name="Land M."/>
            <person name="Hauser L."/>
            <person name="Chang Y.J."/>
            <person name="Jeffries C.D."/>
            <person name="Brambilla E.M."/>
            <person name="Rohde M."/>
            <person name="Goker M."/>
            <person name="Detter J.C."/>
            <person name="Woyke T."/>
            <person name="Bristow J."/>
            <person name="Markowitz V."/>
            <person name="Hugenholtz P."/>
            <person name="Kyrpides N.C."/>
            <person name="Klenk H.P."/>
            <person name="Eisen J.A."/>
        </authorList>
    </citation>
    <scope>NUCLEOTIDE SEQUENCE [LARGE SCALE GENOMIC DNA]</scope>
    <source>
        <strain evidence="1 2">DSM 18170</strain>
    </source>
</reference>
<sequence>MKEVVLIIVNQKWIAKNPLILYVEHRGTEARRNKYIEKVKTIEPDFYSVNSVLSKK</sequence>
<organism evidence="1 2">
    <name type="scientific">Phocaeicola salanitronis (strain DSM 18170 / JCM 13657 / CCUG 60908 / BL78)</name>
    <name type="common">Bacteroides salanitronis</name>
    <dbReference type="NCBI Taxonomy" id="667015"/>
    <lineage>
        <taxon>Bacteria</taxon>
        <taxon>Pseudomonadati</taxon>
        <taxon>Bacteroidota</taxon>
        <taxon>Bacteroidia</taxon>
        <taxon>Bacteroidales</taxon>
        <taxon>Bacteroidaceae</taxon>
        <taxon>Phocaeicola</taxon>
    </lineage>
</organism>
<gene>
    <name evidence="1" type="ordered locus">Bacsa_0102</name>
</gene>
<evidence type="ECO:0000313" key="2">
    <source>
        <dbReference type="Proteomes" id="UP000007486"/>
    </source>
</evidence>
<dbReference type="EMBL" id="CP002530">
    <property type="protein sequence ID" value="ADY34715.1"/>
    <property type="molecule type" value="Genomic_DNA"/>
</dbReference>
<dbReference type="KEGG" id="bsa:Bacsa_0102"/>